<reference evidence="3" key="1">
    <citation type="submission" date="2017-02" db="EMBL/GenBank/DDBJ databases">
        <authorList>
            <person name="Varghese N."/>
            <person name="Submissions S."/>
        </authorList>
    </citation>
    <scope>NUCLEOTIDE SEQUENCE [LARGE SCALE GENOMIC DNA]</scope>
    <source>
        <strain evidence="3">ATCC 700200</strain>
    </source>
</reference>
<name>A0A1T4YHX2_9BACT</name>
<evidence type="ECO:0008006" key="4">
    <source>
        <dbReference type="Google" id="ProtNLM"/>
    </source>
</evidence>
<dbReference type="OrthoDB" id="9866361at2"/>
<gene>
    <name evidence="2" type="ORF">SAMN02745166_03229</name>
</gene>
<dbReference type="EMBL" id="FUYE01000011">
    <property type="protein sequence ID" value="SKB00815.1"/>
    <property type="molecule type" value="Genomic_DNA"/>
</dbReference>
<sequence>MAKHLYILCEGELDEMFYERLAERVTGQDFQSDQEFRVRHGSNWKTALAASKLLINRVRHWQSKQEVAVIIAVDNDRAPGHPGGNTYPRPLPKFDLNKQPRYPQLVAMVESALGQDRSQWPIDVALAVPVEMIESWVVTLLKPDEAEDLPPYSEASSPLAQRYYGTKPPPQLKDLRDAEAKSRDMSLDELFWTAAEADLDPAAAVSRSLALFLEDLQGWKEVE</sequence>
<organism evidence="2 3">
    <name type="scientific">Prosthecobacter debontii</name>
    <dbReference type="NCBI Taxonomy" id="48467"/>
    <lineage>
        <taxon>Bacteria</taxon>
        <taxon>Pseudomonadati</taxon>
        <taxon>Verrucomicrobiota</taxon>
        <taxon>Verrucomicrobiia</taxon>
        <taxon>Verrucomicrobiales</taxon>
        <taxon>Verrucomicrobiaceae</taxon>
        <taxon>Prosthecobacter</taxon>
    </lineage>
</organism>
<keyword evidence="3" id="KW-1185">Reference proteome</keyword>
<protein>
    <recommendedName>
        <fullName evidence="4">DUF4276 family protein</fullName>
    </recommendedName>
</protein>
<dbReference type="STRING" id="48467.SAMN02745166_03229"/>
<dbReference type="Proteomes" id="UP000190774">
    <property type="component" value="Unassembled WGS sequence"/>
</dbReference>
<feature type="region of interest" description="Disordered" evidence="1">
    <location>
        <begin position="147"/>
        <end position="173"/>
    </location>
</feature>
<evidence type="ECO:0000313" key="3">
    <source>
        <dbReference type="Proteomes" id="UP000190774"/>
    </source>
</evidence>
<accession>A0A1T4YHX2</accession>
<evidence type="ECO:0000256" key="1">
    <source>
        <dbReference type="SAM" id="MobiDB-lite"/>
    </source>
</evidence>
<proteinExistence type="predicted"/>
<dbReference type="AlphaFoldDB" id="A0A1T4YHX2"/>
<dbReference type="RefSeq" id="WP_078814417.1">
    <property type="nucleotide sequence ID" value="NZ_FUYE01000011.1"/>
</dbReference>
<evidence type="ECO:0000313" key="2">
    <source>
        <dbReference type="EMBL" id="SKB00815.1"/>
    </source>
</evidence>